<keyword evidence="1" id="KW-0805">Transcription regulation</keyword>
<evidence type="ECO:0000259" key="6">
    <source>
        <dbReference type="PROSITE" id="PS50943"/>
    </source>
</evidence>
<dbReference type="SUPFAM" id="SSF47413">
    <property type="entry name" value="lambda repressor-like DNA-binding domains"/>
    <property type="match status" value="1"/>
</dbReference>
<reference evidence="8" key="2">
    <citation type="submission" date="2023-07" db="EMBL/GenBank/DDBJ databases">
        <title>Bifidobacterium spp. in honeybee.</title>
        <authorList>
            <person name="Olofsson T."/>
        </authorList>
    </citation>
    <scope>NUCLEOTIDE SEQUENCE [LARGE SCALE GENOMIC DNA]</scope>
    <source>
        <strain evidence="8">H1HS16N</strain>
    </source>
</reference>
<dbReference type="PRINTS" id="PR00036">
    <property type="entry name" value="HTHLACI"/>
</dbReference>
<dbReference type="Gene3D" id="1.10.260.40">
    <property type="entry name" value="lambda repressor-like DNA-binding domains"/>
    <property type="match status" value="1"/>
</dbReference>
<dbReference type="Pfam" id="PF13377">
    <property type="entry name" value="Peripla_BP_3"/>
    <property type="match status" value="1"/>
</dbReference>
<dbReference type="RefSeq" id="WP_313839843.1">
    <property type="nucleotide sequence ID" value="NZ_JASTZZ010000007.1"/>
</dbReference>
<gene>
    <name evidence="7" type="ORF">QRX41_07930</name>
</gene>
<feature type="compositionally biased region" description="Basic and acidic residues" evidence="4">
    <location>
        <begin position="308"/>
        <end position="328"/>
    </location>
</feature>
<evidence type="ECO:0000313" key="8">
    <source>
        <dbReference type="Proteomes" id="UP001529481"/>
    </source>
</evidence>
<dbReference type="Proteomes" id="UP001529481">
    <property type="component" value="Unassembled WGS sequence"/>
</dbReference>
<dbReference type="PROSITE" id="PS00356">
    <property type="entry name" value="HTH_LACI_1"/>
    <property type="match status" value="1"/>
</dbReference>
<name>A0ABU3KHB0_9BIFI</name>
<dbReference type="PANTHER" id="PTHR30146:SF109">
    <property type="entry name" value="HTH-TYPE TRANSCRIPTIONAL REGULATOR GALS"/>
    <property type="match status" value="1"/>
</dbReference>
<feature type="domain" description="HTH lacI-type" evidence="5">
    <location>
        <begin position="9"/>
        <end position="63"/>
    </location>
</feature>
<dbReference type="InterPro" id="IPR000843">
    <property type="entry name" value="HTH_LacI"/>
</dbReference>
<evidence type="ECO:0000256" key="3">
    <source>
        <dbReference type="ARBA" id="ARBA00023163"/>
    </source>
</evidence>
<keyword evidence="8" id="KW-1185">Reference proteome</keyword>
<dbReference type="EMBL" id="JASTZZ010000007">
    <property type="protein sequence ID" value="MDT7510051.1"/>
    <property type="molecule type" value="Genomic_DNA"/>
</dbReference>
<dbReference type="PANTHER" id="PTHR30146">
    <property type="entry name" value="LACI-RELATED TRANSCRIPTIONAL REPRESSOR"/>
    <property type="match status" value="1"/>
</dbReference>
<accession>A0ABU3KHB0</accession>
<evidence type="ECO:0000256" key="2">
    <source>
        <dbReference type="ARBA" id="ARBA00023125"/>
    </source>
</evidence>
<evidence type="ECO:0000256" key="4">
    <source>
        <dbReference type="SAM" id="MobiDB-lite"/>
    </source>
</evidence>
<dbReference type="CDD" id="cd01392">
    <property type="entry name" value="HTH_LacI"/>
    <property type="match status" value="1"/>
</dbReference>
<evidence type="ECO:0000259" key="5">
    <source>
        <dbReference type="PROSITE" id="PS50932"/>
    </source>
</evidence>
<proteinExistence type="predicted"/>
<dbReference type="GO" id="GO:0003677">
    <property type="term" value="F:DNA binding"/>
    <property type="evidence" value="ECO:0007669"/>
    <property type="project" value="UniProtKB-KW"/>
</dbReference>
<dbReference type="SMART" id="SM00354">
    <property type="entry name" value="HTH_LACI"/>
    <property type="match status" value="1"/>
</dbReference>
<reference evidence="7 8" key="1">
    <citation type="submission" date="2023-06" db="EMBL/GenBank/DDBJ databases">
        <authorList>
            <person name="Pascarelli S."/>
        </authorList>
    </citation>
    <scope>NUCLEOTIDE SEQUENCE [LARGE SCALE GENOMIC DNA]</scope>
    <source>
        <strain evidence="7 8">H1HS16N</strain>
    </source>
</reference>
<keyword evidence="2 7" id="KW-0238">DNA-binding</keyword>
<dbReference type="Pfam" id="PF00356">
    <property type="entry name" value="LacI"/>
    <property type="match status" value="1"/>
</dbReference>
<organism evidence="7 8">
    <name type="scientific">Bifidobacterium kimbladii</name>
    <dbReference type="NCBI Taxonomy" id="1293826"/>
    <lineage>
        <taxon>Bacteria</taxon>
        <taxon>Bacillati</taxon>
        <taxon>Actinomycetota</taxon>
        <taxon>Actinomycetes</taxon>
        <taxon>Bifidobacteriales</taxon>
        <taxon>Bifidobacteriaceae</taxon>
        <taxon>Bifidobacterium</taxon>
    </lineage>
</organism>
<evidence type="ECO:0000256" key="1">
    <source>
        <dbReference type="ARBA" id="ARBA00023015"/>
    </source>
</evidence>
<dbReference type="InterPro" id="IPR010982">
    <property type="entry name" value="Lambda_DNA-bd_dom_sf"/>
</dbReference>
<sequence length="368" mass="40284">MAAGRKRAPSIKDVARKAGVSVSTVSRYLNGGRNLSEGKRKVIAEAVEDLNYRPNTIARALVSNEFQSIAVIATDISLYGSMQLLQGIELAARRRHYLVTVTLVGNGHEKVKETVDQLIQNRPVGCIILDVERSSLLHSFAGYIAQSLPTVIVDEADLASGSLRVGAYEGGYQITKYLLRLGHKTVFHVSIPEDDKKFTRCLGWRRALEEAGAPIEEPLPCTWDFRKAEQIGRYLCSFPEITAIFAGNDEVAAGVIRGILLEGKKVPEDVSVAGFDGNPIGEVTVPSITTWRQNFQGIGAKAVERLAHWPDSDDQPETKGVDGTHKASEEEELDLDQLQQSRAMGDEQISSRLIIRESTAPPQSGHGR</sequence>
<dbReference type="InterPro" id="IPR001387">
    <property type="entry name" value="Cro/C1-type_HTH"/>
</dbReference>
<dbReference type="InterPro" id="IPR046335">
    <property type="entry name" value="LacI/GalR-like_sensor"/>
</dbReference>
<dbReference type="Gene3D" id="3.40.50.2300">
    <property type="match status" value="2"/>
</dbReference>
<dbReference type="InterPro" id="IPR028082">
    <property type="entry name" value="Peripla_BP_I"/>
</dbReference>
<dbReference type="PROSITE" id="PS50943">
    <property type="entry name" value="HTH_CROC1"/>
    <property type="match status" value="1"/>
</dbReference>
<feature type="domain" description="HTH cro/C1-type" evidence="6">
    <location>
        <begin position="10"/>
        <end position="36"/>
    </location>
</feature>
<dbReference type="PROSITE" id="PS50932">
    <property type="entry name" value="HTH_LACI_2"/>
    <property type="match status" value="1"/>
</dbReference>
<feature type="region of interest" description="Disordered" evidence="4">
    <location>
        <begin position="308"/>
        <end position="368"/>
    </location>
</feature>
<dbReference type="SUPFAM" id="SSF53822">
    <property type="entry name" value="Periplasmic binding protein-like I"/>
    <property type="match status" value="1"/>
</dbReference>
<evidence type="ECO:0000313" key="7">
    <source>
        <dbReference type="EMBL" id="MDT7510051.1"/>
    </source>
</evidence>
<keyword evidence="3" id="KW-0804">Transcription</keyword>
<comment type="caution">
    <text evidence="7">The sequence shown here is derived from an EMBL/GenBank/DDBJ whole genome shotgun (WGS) entry which is preliminary data.</text>
</comment>
<protein>
    <submittedName>
        <fullName evidence="7">LacI family DNA-binding transcriptional regulator</fullName>
    </submittedName>
</protein>